<dbReference type="InterPro" id="IPR037066">
    <property type="entry name" value="Plug_dom_sf"/>
</dbReference>
<evidence type="ECO:0000256" key="3">
    <source>
        <dbReference type="ARBA" id="ARBA00022452"/>
    </source>
</evidence>
<keyword evidence="4 8" id="KW-0812">Transmembrane</keyword>
<keyword evidence="5 9" id="KW-0798">TonB box</keyword>
<dbReference type="PROSITE" id="PS52016">
    <property type="entry name" value="TONB_DEPENDENT_REC_3"/>
    <property type="match status" value="1"/>
</dbReference>
<evidence type="ECO:0000259" key="12">
    <source>
        <dbReference type="Pfam" id="PF07715"/>
    </source>
</evidence>
<keyword evidence="13" id="KW-0675">Receptor</keyword>
<dbReference type="PANTHER" id="PTHR30069:SF57">
    <property type="entry name" value="TONB-DEPENDENT RECEPTOR"/>
    <property type="match status" value="1"/>
</dbReference>
<evidence type="ECO:0000256" key="9">
    <source>
        <dbReference type="RuleBase" id="RU003357"/>
    </source>
</evidence>
<comment type="subcellular location">
    <subcellularLocation>
        <location evidence="1 8">Cell outer membrane</location>
        <topology evidence="1 8">Multi-pass membrane protein</topology>
    </subcellularLocation>
</comment>
<dbReference type="PANTHER" id="PTHR30069">
    <property type="entry name" value="TONB-DEPENDENT OUTER MEMBRANE RECEPTOR"/>
    <property type="match status" value="1"/>
</dbReference>
<name>A0ABY2QG18_9SPHN</name>
<keyword evidence="6 8" id="KW-0472">Membrane</keyword>
<evidence type="ECO:0000313" key="14">
    <source>
        <dbReference type="Proteomes" id="UP000308038"/>
    </source>
</evidence>
<reference evidence="13 14" key="1">
    <citation type="submission" date="2019-04" db="EMBL/GenBank/DDBJ databases">
        <title>Microbes associate with the intestines of laboratory mice.</title>
        <authorList>
            <person name="Navarre W."/>
            <person name="Wong E."/>
            <person name="Huang K.C."/>
            <person name="Tropini C."/>
            <person name="Ng K."/>
            <person name="Yu B."/>
        </authorList>
    </citation>
    <scope>NUCLEOTIDE SEQUENCE [LARGE SCALE GENOMIC DNA]</scope>
    <source>
        <strain evidence="13 14">NM83_B4-11</strain>
    </source>
</reference>
<evidence type="ECO:0000259" key="11">
    <source>
        <dbReference type="Pfam" id="PF00593"/>
    </source>
</evidence>
<dbReference type="Gene3D" id="2.170.130.10">
    <property type="entry name" value="TonB-dependent receptor, plug domain"/>
    <property type="match status" value="1"/>
</dbReference>
<evidence type="ECO:0000256" key="6">
    <source>
        <dbReference type="ARBA" id="ARBA00023136"/>
    </source>
</evidence>
<evidence type="ECO:0000313" key="13">
    <source>
        <dbReference type="EMBL" id="THG39207.1"/>
    </source>
</evidence>
<evidence type="ECO:0000256" key="1">
    <source>
        <dbReference type="ARBA" id="ARBA00004571"/>
    </source>
</evidence>
<organism evidence="13 14">
    <name type="scientific">Sphingomonas olei</name>
    <dbReference type="NCBI Taxonomy" id="1886787"/>
    <lineage>
        <taxon>Bacteria</taxon>
        <taxon>Pseudomonadati</taxon>
        <taxon>Pseudomonadota</taxon>
        <taxon>Alphaproteobacteria</taxon>
        <taxon>Sphingomonadales</taxon>
        <taxon>Sphingomonadaceae</taxon>
        <taxon>Sphingomonas</taxon>
    </lineage>
</organism>
<dbReference type="InterPro" id="IPR036942">
    <property type="entry name" value="Beta-barrel_TonB_sf"/>
</dbReference>
<keyword evidence="7 8" id="KW-0998">Cell outer membrane</keyword>
<keyword evidence="14" id="KW-1185">Reference proteome</keyword>
<dbReference type="InterPro" id="IPR000531">
    <property type="entry name" value="Beta-barrel_TonB"/>
</dbReference>
<comment type="similarity">
    <text evidence="8 9">Belongs to the TonB-dependent receptor family.</text>
</comment>
<keyword evidence="3 8" id="KW-1134">Transmembrane beta strand</keyword>
<dbReference type="Gene3D" id="2.40.170.20">
    <property type="entry name" value="TonB-dependent receptor, beta-barrel domain"/>
    <property type="match status" value="1"/>
</dbReference>
<accession>A0ABY2QG18</accession>
<comment type="caution">
    <text evidence="13">The sequence shown here is derived from an EMBL/GenBank/DDBJ whole genome shotgun (WGS) entry which is preliminary data.</text>
</comment>
<feature type="domain" description="TonB-dependent receptor-like beta-barrel" evidence="11">
    <location>
        <begin position="245"/>
        <end position="666"/>
    </location>
</feature>
<gene>
    <name evidence="13" type="ORF">E5988_13300</name>
</gene>
<sequence length="702" mass="75695">MLGVTLALVLGGVAAAGDPQGRPADTPAPGASDGQIVVTGTRTPRTMREAPVRTDVIGAAVLERSGARNLADALDFLPAARTESNCQNCNTTEIQLLGLPGAYNQILLDGLPLITGVGVVYGVEQIPAVLVDRVEVVKGGASVLYGPGAVAGVVNVVPMRPEKDGVRAALDVQRVDRKLTAFGSLMVAKTFAGGFVNLFAQGDHNPGIDLNDDGYTELARRKLITAGARGEWAAGAATTVAFDYQFTSEDRRGGNLLDRPAHLANIAEQIDSDVHRGSLSVTQQLGADTRLVGTYALSVLNRRSFYGGLGEVGTNPDAPGYDPVALAEAEAASRTQYGRTSDTFHYGELRLETRAGAHALLGGVQIRSEKVVDRGEDADGRRLATIVDDRFSTLGAFVQDEWSLSEGLRLVLGARLDKNSEIDDVIVSPRIGLWASPSPQLVLRANYSTGYRAPEVFSEDIHVDVLGAEPIRIVNAPGLTTEHARSVAVGFDWRPTWRDGAFTLDGQAYWTQLRDTFFLGEIRERADGSLFRVRSNAGGSRVLGAEMSATYRFTPTLNASIGGAYIDARYDAAQVIFDDDATQIATRRYLKSPRLTGVGQVMWRVTPSFDAFLAARYTGSMPVLNNRLAELRNSDPFLVFDLTATRHIPVRDDGSEIDVTFGIRNLTDARQRDLEVGAGRDSDYVYGPRLPRTFFVRINARL</sequence>
<proteinExistence type="inferred from homology"/>
<dbReference type="SUPFAM" id="SSF56935">
    <property type="entry name" value="Porins"/>
    <property type="match status" value="1"/>
</dbReference>
<dbReference type="InterPro" id="IPR012910">
    <property type="entry name" value="Plug_dom"/>
</dbReference>
<evidence type="ECO:0000256" key="5">
    <source>
        <dbReference type="ARBA" id="ARBA00023077"/>
    </source>
</evidence>
<keyword evidence="2 8" id="KW-0813">Transport</keyword>
<evidence type="ECO:0000256" key="10">
    <source>
        <dbReference type="SAM" id="MobiDB-lite"/>
    </source>
</evidence>
<feature type="region of interest" description="Disordered" evidence="10">
    <location>
        <begin position="17"/>
        <end position="37"/>
    </location>
</feature>
<evidence type="ECO:0000256" key="2">
    <source>
        <dbReference type="ARBA" id="ARBA00022448"/>
    </source>
</evidence>
<feature type="domain" description="TonB-dependent receptor plug" evidence="12">
    <location>
        <begin position="47"/>
        <end position="153"/>
    </location>
</feature>
<dbReference type="Proteomes" id="UP000308038">
    <property type="component" value="Unassembled WGS sequence"/>
</dbReference>
<dbReference type="EMBL" id="SSTI01000009">
    <property type="protein sequence ID" value="THG39207.1"/>
    <property type="molecule type" value="Genomic_DNA"/>
</dbReference>
<evidence type="ECO:0000256" key="4">
    <source>
        <dbReference type="ARBA" id="ARBA00022692"/>
    </source>
</evidence>
<dbReference type="Pfam" id="PF00593">
    <property type="entry name" value="TonB_dep_Rec_b-barrel"/>
    <property type="match status" value="1"/>
</dbReference>
<protein>
    <submittedName>
        <fullName evidence="13">TonB-dependent receptor</fullName>
    </submittedName>
</protein>
<evidence type="ECO:0000256" key="8">
    <source>
        <dbReference type="PROSITE-ProRule" id="PRU01360"/>
    </source>
</evidence>
<dbReference type="Pfam" id="PF07715">
    <property type="entry name" value="Plug"/>
    <property type="match status" value="1"/>
</dbReference>
<evidence type="ECO:0000256" key="7">
    <source>
        <dbReference type="ARBA" id="ARBA00023237"/>
    </source>
</evidence>
<dbReference type="InterPro" id="IPR039426">
    <property type="entry name" value="TonB-dep_rcpt-like"/>
</dbReference>